<proteinExistence type="predicted"/>
<keyword evidence="2" id="KW-1185">Reference proteome</keyword>
<accession>A0ACB8UAK0</accession>
<gene>
    <name evidence="1" type="ORF">BDY19DRAFT_984194</name>
</gene>
<organism evidence="1 2">
    <name type="scientific">Irpex rosettiformis</name>
    <dbReference type="NCBI Taxonomy" id="378272"/>
    <lineage>
        <taxon>Eukaryota</taxon>
        <taxon>Fungi</taxon>
        <taxon>Dikarya</taxon>
        <taxon>Basidiomycota</taxon>
        <taxon>Agaricomycotina</taxon>
        <taxon>Agaricomycetes</taxon>
        <taxon>Polyporales</taxon>
        <taxon>Irpicaceae</taxon>
        <taxon>Irpex</taxon>
    </lineage>
</organism>
<protein>
    <submittedName>
        <fullName evidence="1">Fungal hydrophobin-domain-containing protein</fullName>
    </submittedName>
</protein>
<reference evidence="1" key="1">
    <citation type="journal article" date="2021" name="Environ. Microbiol.">
        <title>Gene family expansions and transcriptome signatures uncover fungal adaptations to wood decay.</title>
        <authorList>
            <person name="Hage H."/>
            <person name="Miyauchi S."/>
            <person name="Viragh M."/>
            <person name="Drula E."/>
            <person name="Min B."/>
            <person name="Chaduli D."/>
            <person name="Navarro D."/>
            <person name="Favel A."/>
            <person name="Norest M."/>
            <person name="Lesage-Meessen L."/>
            <person name="Balint B."/>
            <person name="Merenyi Z."/>
            <person name="de Eugenio L."/>
            <person name="Morin E."/>
            <person name="Martinez A.T."/>
            <person name="Baldrian P."/>
            <person name="Stursova M."/>
            <person name="Martinez M.J."/>
            <person name="Novotny C."/>
            <person name="Magnuson J.K."/>
            <person name="Spatafora J.W."/>
            <person name="Maurice S."/>
            <person name="Pangilinan J."/>
            <person name="Andreopoulos W."/>
            <person name="LaButti K."/>
            <person name="Hundley H."/>
            <person name="Na H."/>
            <person name="Kuo A."/>
            <person name="Barry K."/>
            <person name="Lipzen A."/>
            <person name="Henrissat B."/>
            <person name="Riley R."/>
            <person name="Ahrendt S."/>
            <person name="Nagy L.G."/>
            <person name="Grigoriev I.V."/>
            <person name="Martin F."/>
            <person name="Rosso M.N."/>
        </authorList>
    </citation>
    <scope>NUCLEOTIDE SEQUENCE</scope>
    <source>
        <strain evidence="1">CBS 384.51</strain>
    </source>
</reference>
<evidence type="ECO:0000313" key="2">
    <source>
        <dbReference type="Proteomes" id="UP001055072"/>
    </source>
</evidence>
<evidence type="ECO:0000313" key="1">
    <source>
        <dbReference type="EMBL" id="KAI0091264.1"/>
    </source>
</evidence>
<dbReference type="Proteomes" id="UP001055072">
    <property type="component" value="Unassembled WGS sequence"/>
</dbReference>
<comment type="caution">
    <text evidence="1">The sequence shown here is derived from an EMBL/GenBank/DDBJ whole genome shotgun (WGS) entry which is preliminary data.</text>
</comment>
<dbReference type="EMBL" id="MU274906">
    <property type="protein sequence ID" value="KAI0091264.1"/>
    <property type="molecule type" value="Genomic_DNA"/>
</dbReference>
<name>A0ACB8UAK0_9APHY</name>
<sequence length="111" mass="10841">MKFTAAIILALPLLAVATPAPLEARQSAGTCNTGTIECCQQTISSTSNEANILADLLGIVLGPIEALLGLGCSPVSVVGVGSGQACSATPVCCSNNALGGLISIGCVPVSV</sequence>